<feature type="non-terminal residue" evidence="1">
    <location>
        <position position="1"/>
    </location>
</feature>
<dbReference type="AlphaFoldDB" id="X0Z8D3"/>
<protein>
    <submittedName>
        <fullName evidence="1">Uncharacterized protein</fullName>
    </submittedName>
</protein>
<dbReference type="EMBL" id="BART01004762">
    <property type="protein sequence ID" value="GAG56633.1"/>
    <property type="molecule type" value="Genomic_DNA"/>
</dbReference>
<proteinExistence type="predicted"/>
<accession>X0Z8D3</accession>
<sequence>YKNKATSTGIDIAKNISALNLIVDPVLIFILCRDQVNRITNNKII</sequence>
<evidence type="ECO:0000313" key="1">
    <source>
        <dbReference type="EMBL" id="GAG56633.1"/>
    </source>
</evidence>
<name>X0Z8D3_9ZZZZ</name>
<comment type="caution">
    <text evidence="1">The sequence shown here is derived from an EMBL/GenBank/DDBJ whole genome shotgun (WGS) entry which is preliminary data.</text>
</comment>
<organism evidence="1">
    <name type="scientific">marine sediment metagenome</name>
    <dbReference type="NCBI Taxonomy" id="412755"/>
    <lineage>
        <taxon>unclassified sequences</taxon>
        <taxon>metagenomes</taxon>
        <taxon>ecological metagenomes</taxon>
    </lineage>
</organism>
<reference evidence="1" key="1">
    <citation type="journal article" date="2014" name="Front. Microbiol.">
        <title>High frequency of phylogenetically diverse reductive dehalogenase-homologous genes in deep subseafloor sedimentary metagenomes.</title>
        <authorList>
            <person name="Kawai M."/>
            <person name="Futagami T."/>
            <person name="Toyoda A."/>
            <person name="Takaki Y."/>
            <person name="Nishi S."/>
            <person name="Hori S."/>
            <person name="Arai W."/>
            <person name="Tsubouchi T."/>
            <person name="Morono Y."/>
            <person name="Uchiyama I."/>
            <person name="Ito T."/>
            <person name="Fujiyama A."/>
            <person name="Inagaki F."/>
            <person name="Takami H."/>
        </authorList>
    </citation>
    <scope>NUCLEOTIDE SEQUENCE</scope>
    <source>
        <strain evidence="1">Expedition CK06-06</strain>
    </source>
</reference>
<gene>
    <name evidence="1" type="ORF">S01H4_11647</name>
</gene>